<evidence type="ECO:0000313" key="3">
    <source>
        <dbReference type="RefSeq" id="XP_026727314.1"/>
    </source>
</evidence>
<dbReference type="Proteomes" id="UP000322000">
    <property type="component" value="Chromosome 4"/>
</dbReference>
<proteinExistence type="predicted"/>
<evidence type="ECO:0000256" key="1">
    <source>
        <dbReference type="SAM" id="SignalP"/>
    </source>
</evidence>
<feature type="signal peptide" evidence="1">
    <location>
        <begin position="1"/>
        <end position="24"/>
    </location>
</feature>
<keyword evidence="1" id="KW-0732">Signal</keyword>
<organism evidence="2 3">
    <name type="scientific">Trichoplusia ni</name>
    <name type="common">Cabbage looper</name>
    <dbReference type="NCBI Taxonomy" id="7111"/>
    <lineage>
        <taxon>Eukaryota</taxon>
        <taxon>Metazoa</taxon>
        <taxon>Ecdysozoa</taxon>
        <taxon>Arthropoda</taxon>
        <taxon>Hexapoda</taxon>
        <taxon>Insecta</taxon>
        <taxon>Pterygota</taxon>
        <taxon>Neoptera</taxon>
        <taxon>Endopterygota</taxon>
        <taxon>Lepidoptera</taxon>
        <taxon>Glossata</taxon>
        <taxon>Ditrysia</taxon>
        <taxon>Noctuoidea</taxon>
        <taxon>Noctuidae</taxon>
        <taxon>Plusiinae</taxon>
        <taxon>Trichoplusia</taxon>
    </lineage>
</organism>
<evidence type="ECO:0000313" key="2">
    <source>
        <dbReference type="Proteomes" id="UP000322000"/>
    </source>
</evidence>
<dbReference type="CTD" id="692778"/>
<accession>A0A7E5VGB7</accession>
<sequence>MELKTVNLFLLIALSICFVHNAIAMPRDSAAIHDESVVPISSEALAAKEDTTKLEKSTTELTIPGRISCKYEEPTDDTICQEHCLPKGYNYGICVSYTCSCI</sequence>
<reference evidence="3" key="1">
    <citation type="submission" date="2025-08" db="UniProtKB">
        <authorList>
            <consortium name="RefSeq"/>
        </authorList>
    </citation>
    <scope>IDENTIFICATION</scope>
</reference>
<feature type="chain" id="PRO_5028829325" evidence="1">
    <location>
        <begin position="25"/>
        <end position="102"/>
    </location>
</feature>
<dbReference type="GeneID" id="113493507"/>
<dbReference type="AlphaFoldDB" id="A0A7E5VGB7"/>
<protein>
    <submittedName>
        <fullName evidence="3">Uncharacterized protein LOC113493507</fullName>
    </submittedName>
</protein>
<dbReference type="InParanoid" id="A0A7E5VGB7"/>
<dbReference type="RefSeq" id="XP_026727314.1">
    <property type="nucleotide sequence ID" value="XM_026871513.1"/>
</dbReference>
<keyword evidence="2" id="KW-1185">Reference proteome</keyword>
<dbReference type="OrthoDB" id="7416635at2759"/>
<dbReference type="KEGG" id="tnl:113493507"/>
<name>A0A7E5VGB7_TRINI</name>
<gene>
    <name evidence="3" type="primary">LOC113493507</name>
</gene>